<dbReference type="Pfam" id="PF10545">
    <property type="entry name" value="MADF_DNA_bdg"/>
    <property type="match status" value="1"/>
</dbReference>
<dbReference type="GO" id="GO:0005634">
    <property type="term" value="C:nucleus"/>
    <property type="evidence" value="ECO:0007669"/>
    <property type="project" value="UniProtKB-SubCell"/>
</dbReference>
<keyword evidence="5" id="KW-1185">Reference proteome</keyword>
<sequence>KLVTVMASCPCIYDCRSKDYKNSKMKENSWKKISMAVGRHEGECKKRWRSIKDNYLKIRNSLKISANSGREGKRIKWYLYDHLKFLGAVKYRRRPLNSIEKKANCKQEASEMDDTNSKDLEDKVETKDMHLDGTEDQVESPANRDSVQTSDDEIDAPPR</sequence>
<dbReference type="InterPro" id="IPR039353">
    <property type="entry name" value="TF_Adf1"/>
</dbReference>
<accession>A0A0T6BDF4</accession>
<dbReference type="SMART" id="SM00595">
    <property type="entry name" value="MADF"/>
    <property type="match status" value="1"/>
</dbReference>
<name>A0A0T6BDF4_9SCAR</name>
<dbReference type="GO" id="GO:0005667">
    <property type="term" value="C:transcription regulator complex"/>
    <property type="evidence" value="ECO:0007669"/>
    <property type="project" value="TreeGrafter"/>
</dbReference>
<dbReference type="PANTHER" id="PTHR12243">
    <property type="entry name" value="MADF DOMAIN TRANSCRIPTION FACTOR"/>
    <property type="match status" value="1"/>
</dbReference>
<evidence type="ECO:0000313" key="5">
    <source>
        <dbReference type="Proteomes" id="UP000051574"/>
    </source>
</evidence>
<proteinExistence type="predicted"/>
<feature type="compositionally biased region" description="Acidic residues" evidence="2">
    <location>
        <begin position="150"/>
        <end position="159"/>
    </location>
</feature>
<feature type="domain" description="MADF" evidence="3">
    <location>
        <begin position="1"/>
        <end position="91"/>
    </location>
</feature>
<feature type="non-terminal residue" evidence="4">
    <location>
        <position position="1"/>
    </location>
</feature>
<dbReference type="PANTHER" id="PTHR12243:SF67">
    <property type="entry name" value="COREPRESSOR OF PANGOLIN, ISOFORM A-RELATED"/>
    <property type="match status" value="1"/>
</dbReference>
<dbReference type="EMBL" id="LJIG01001570">
    <property type="protein sequence ID" value="KRT85370.1"/>
    <property type="molecule type" value="Genomic_DNA"/>
</dbReference>
<dbReference type="AlphaFoldDB" id="A0A0T6BDF4"/>
<comment type="subcellular location">
    <subcellularLocation>
        <location evidence="1">Nucleus</location>
    </subcellularLocation>
</comment>
<gene>
    <name evidence="4" type="ORF">AMK59_751</name>
</gene>
<evidence type="ECO:0000256" key="2">
    <source>
        <dbReference type="SAM" id="MobiDB-lite"/>
    </source>
</evidence>
<dbReference type="SUPFAM" id="SSF46689">
    <property type="entry name" value="Homeodomain-like"/>
    <property type="match status" value="1"/>
</dbReference>
<reference evidence="4 5" key="1">
    <citation type="submission" date="2015-09" db="EMBL/GenBank/DDBJ databases">
        <title>Draft genome of the scarab beetle Oryctes borbonicus.</title>
        <authorList>
            <person name="Meyer J.M."/>
            <person name="Markov G.V."/>
            <person name="Baskaran P."/>
            <person name="Herrmann M."/>
            <person name="Sommer R.J."/>
            <person name="Roedelsperger C."/>
        </authorList>
    </citation>
    <scope>NUCLEOTIDE SEQUENCE [LARGE SCALE GENOMIC DNA]</scope>
    <source>
        <strain evidence="4">OB123</strain>
        <tissue evidence="4">Whole animal</tissue>
    </source>
</reference>
<dbReference type="GO" id="GO:0006357">
    <property type="term" value="P:regulation of transcription by RNA polymerase II"/>
    <property type="evidence" value="ECO:0007669"/>
    <property type="project" value="TreeGrafter"/>
</dbReference>
<evidence type="ECO:0000313" key="4">
    <source>
        <dbReference type="EMBL" id="KRT85370.1"/>
    </source>
</evidence>
<dbReference type="InterPro" id="IPR009057">
    <property type="entry name" value="Homeodomain-like_sf"/>
</dbReference>
<dbReference type="OrthoDB" id="8195830at2759"/>
<feature type="compositionally biased region" description="Basic and acidic residues" evidence="2">
    <location>
        <begin position="100"/>
        <end position="133"/>
    </location>
</feature>
<evidence type="ECO:0000256" key="1">
    <source>
        <dbReference type="ARBA" id="ARBA00004123"/>
    </source>
</evidence>
<feature type="non-terminal residue" evidence="4">
    <location>
        <position position="159"/>
    </location>
</feature>
<protein>
    <submittedName>
        <fullName evidence="4">Myb/SANT-like transcription factor</fullName>
    </submittedName>
</protein>
<dbReference type="PROSITE" id="PS51029">
    <property type="entry name" value="MADF"/>
    <property type="match status" value="1"/>
</dbReference>
<dbReference type="Proteomes" id="UP000051574">
    <property type="component" value="Unassembled WGS sequence"/>
</dbReference>
<dbReference type="InterPro" id="IPR006578">
    <property type="entry name" value="MADF-dom"/>
</dbReference>
<feature type="region of interest" description="Disordered" evidence="2">
    <location>
        <begin position="100"/>
        <end position="159"/>
    </location>
</feature>
<organism evidence="4 5">
    <name type="scientific">Oryctes borbonicus</name>
    <dbReference type="NCBI Taxonomy" id="1629725"/>
    <lineage>
        <taxon>Eukaryota</taxon>
        <taxon>Metazoa</taxon>
        <taxon>Ecdysozoa</taxon>
        <taxon>Arthropoda</taxon>
        <taxon>Hexapoda</taxon>
        <taxon>Insecta</taxon>
        <taxon>Pterygota</taxon>
        <taxon>Neoptera</taxon>
        <taxon>Endopterygota</taxon>
        <taxon>Coleoptera</taxon>
        <taxon>Polyphaga</taxon>
        <taxon>Scarabaeiformia</taxon>
        <taxon>Scarabaeidae</taxon>
        <taxon>Dynastinae</taxon>
        <taxon>Oryctes</taxon>
    </lineage>
</organism>
<comment type="caution">
    <text evidence="4">The sequence shown here is derived from an EMBL/GenBank/DDBJ whole genome shotgun (WGS) entry which is preliminary data.</text>
</comment>
<evidence type="ECO:0000259" key="3">
    <source>
        <dbReference type="PROSITE" id="PS51029"/>
    </source>
</evidence>